<keyword evidence="12" id="KW-1185">Reference proteome</keyword>
<comment type="catalytic activity">
    <reaction evidence="7">
        <text>a secondary alcohol + NAD(+) = a ketone + NADH + H(+)</text>
        <dbReference type="Rhea" id="RHEA:10740"/>
        <dbReference type="ChEBI" id="CHEBI:15378"/>
        <dbReference type="ChEBI" id="CHEBI:17087"/>
        <dbReference type="ChEBI" id="CHEBI:35681"/>
        <dbReference type="ChEBI" id="CHEBI:57540"/>
        <dbReference type="ChEBI" id="CHEBI:57945"/>
        <dbReference type="EC" id="1.1.1.1"/>
    </reaction>
</comment>
<evidence type="ECO:0000256" key="1">
    <source>
        <dbReference type="ARBA" id="ARBA00001947"/>
    </source>
</evidence>
<keyword evidence="5" id="KW-0862">Zinc</keyword>
<evidence type="ECO:0000256" key="2">
    <source>
        <dbReference type="ARBA" id="ARBA00008072"/>
    </source>
</evidence>
<organism evidence="11 12">
    <name type="scientific">Thermaerobacter composti</name>
    <dbReference type="NCBI Taxonomy" id="554949"/>
    <lineage>
        <taxon>Bacteria</taxon>
        <taxon>Bacillati</taxon>
        <taxon>Bacillota</taxon>
        <taxon>Clostridia</taxon>
        <taxon>Eubacteriales</taxon>
        <taxon>Clostridiales Family XVII. Incertae Sedis</taxon>
        <taxon>Thermaerobacter</taxon>
    </lineage>
</organism>
<proteinExistence type="inferred from homology"/>
<comment type="catalytic activity">
    <reaction evidence="8">
        <text>a primary alcohol + NAD(+) = an aldehyde + NADH + H(+)</text>
        <dbReference type="Rhea" id="RHEA:10736"/>
        <dbReference type="ChEBI" id="CHEBI:15378"/>
        <dbReference type="ChEBI" id="CHEBI:15734"/>
        <dbReference type="ChEBI" id="CHEBI:17478"/>
        <dbReference type="ChEBI" id="CHEBI:57540"/>
        <dbReference type="ChEBI" id="CHEBI:57945"/>
        <dbReference type="EC" id="1.1.1.1"/>
    </reaction>
</comment>
<dbReference type="Gene3D" id="3.40.50.720">
    <property type="entry name" value="NAD(P)-binding Rossmann-like Domain"/>
    <property type="match status" value="2"/>
</dbReference>
<feature type="region of interest" description="Disordered" evidence="9">
    <location>
        <begin position="228"/>
        <end position="262"/>
    </location>
</feature>
<gene>
    <name evidence="11" type="ORF">Q5761_11025</name>
</gene>
<keyword evidence="4" id="KW-0479">Metal-binding</keyword>
<evidence type="ECO:0000256" key="4">
    <source>
        <dbReference type="ARBA" id="ARBA00022723"/>
    </source>
</evidence>
<dbReference type="InterPro" id="IPR011032">
    <property type="entry name" value="GroES-like_sf"/>
</dbReference>
<dbReference type="InterPro" id="IPR036291">
    <property type="entry name" value="NAD(P)-bd_dom_sf"/>
</dbReference>
<name>A0ABZ0QQS1_9FIRM</name>
<reference evidence="11 12" key="1">
    <citation type="submission" date="2023-08" db="EMBL/GenBank/DDBJ databases">
        <title>Genome sequence of Thermaerobacter compostii strain Ins1, a spore-forming filamentous bacterium isolated from a deep geothermal reservoir.</title>
        <authorList>
            <person name="Bregnard D."/>
            <person name="Gonzalez D."/>
            <person name="Junier P."/>
        </authorList>
    </citation>
    <scope>NUCLEOTIDE SEQUENCE [LARGE SCALE GENOMIC DNA]</scope>
    <source>
        <strain evidence="11 12">Ins1</strain>
    </source>
</reference>
<dbReference type="SUPFAM" id="SSF50129">
    <property type="entry name" value="GroES-like"/>
    <property type="match status" value="1"/>
</dbReference>
<dbReference type="Gene3D" id="3.90.180.10">
    <property type="entry name" value="Medium-chain alcohol dehydrogenases, catalytic domain"/>
    <property type="match status" value="2"/>
</dbReference>
<evidence type="ECO:0000256" key="9">
    <source>
        <dbReference type="SAM" id="MobiDB-lite"/>
    </source>
</evidence>
<dbReference type="InterPro" id="IPR013154">
    <property type="entry name" value="ADH-like_N"/>
</dbReference>
<evidence type="ECO:0000256" key="6">
    <source>
        <dbReference type="ARBA" id="ARBA00023002"/>
    </source>
</evidence>
<keyword evidence="6" id="KW-0560">Oxidoreductase</keyword>
<evidence type="ECO:0000313" key="11">
    <source>
        <dbReference type="EMBL" id="WPD18877.1"/>
    </source>
</evidence>
<comment type="similarity">
    <text evidence="2">Belongs to the zinc-containing alcohol dehydrogenase family.</text>
</comment>
<dbReference type="Proteomes" id="UP001304683">
    <property type="component" value="Chromosome"/>
</dbReference>
<dbReference type="SUPFAM" id="SSF51735">
    <property type="entry name" value="NAD(P)-binding Rossmann-fold domains"/>
    <property type="match status" value="1"/>
</dbReference>
<evidence type="ECO:0000256" key="7">
    <source>
        <dbReference type="ARBA" id="ARBA00049164"/>
    </source>
</evidence>
<feature type="domain" description="Enoyl reductase (ER)" evidence="10">
    <location>
        <begin position="14"/>
        <end position="371"/>
    </location>
</feature>
<evidence type="ECO:0000313" key="12">
    <source>
        <dbReference type="Proteomes" id="UP001304683"/>
    </source>
</evidence>
<sequence length="387" mass="40973">MAMKAWQLMRPADARTAPLRLSEVDEPEPGPGEIRLRVRACGVCLTDVHIAEGDLVPPEYPVTPGHQVVGVVDAVGPGVEGIRPGERRGAYWLHQACGRCEACRRGEENLCPHARFTGLHVPGGYAEAMVVPAAYTVPVPPAFDDATAAPLLCAGVIGYRALRLSGLRAGERLALFGFGSSAHLVLQVARHQGCQVVVFTRSPAHRELARRLGAAWAGGAEVLRRDEPAVPGTPAAAGDGPSEPGLGGAAANGRTHPTPARAEIPLPCDRAIVFAPAGELVPLALRAVRPGGTVVINAVHMSDIPSFPYRLLHGERVLRSVAHVTRRDAEEFMALAAALPLQVAVQRYPFDQANRALADVKESRVNGAAVLVVGEAPRRRPHAGRQP</sequence>
<comment type="cofactor">
    <cofactor evidence="1">
        <name>Zn(2+)</name>
        <dbReference type="ChEBI" id="CHEBI:29105"/>
    </cofactor>
</comment>
<dbReference type="SMART" id="SM00829">
    <property type="entry name" value="PKS_ER"/>
    <property type="match status" value="1"/>
</dbReference>
<evidence type="ECO:0000256" key="8">
    <source>
        <dbReference type="ARBA" id="ARBA00049243"/>
    </source>
</evidence>
<protein>
    <recommendedName>
        <fullName evidence="3">alcohol dehydrogenase</fullName>
        <ecNumber evidence="3">1.1.1.1</ecNumber>
    </recommendedName>
</protein>
<evidence type="ECO:0000256" key="3">
    <source>
        <dbReference type="ARBA" id="ARBA00013190"/>
    </source>
</evidence>
<accession>A0ABZ0QQS1</accession>
<evidence type="ECO:0000259" key="10">
    <source>
        <dbReference type="SMART" id="SM00829"/>
    </source>
</evidence>
<dbReference type="RefSeq" id="WP_243123637.1">
    <property type="nucleotide sequence ID" value="NZ_CP132508.1"/>
</dbReference>
<evidence type="ECO:0000256" key="5">
    <source>
        <dbReference type="ARBA" id="ARBA00022833"/>
    </source>
</evidence>
<dbReference type="PANTHER" id="PTHR42940:SF8">
    <property type="entry name" value="VACUOLAR PROTEIN SORTING-ASSOCIATED PROTEIN 11"/>
    <property type="match status" value="1"/>
</dbReference>
<dbReference type="InterPro" id="IPR014187">
    <property type="entry name" value="ADH_Zn_typ-2"/>
</dbReference>
<dbReference type="EMBL" id="CP132508">
    <property type="protein sequence ID" value="WPD18877.1"/>
    <property type="molecule type" value="Genomic_DNA"/>
</dbReference>
<dbReference type="Pfam" id="PF08240">
    <property type="entry name" value="ADH_N"/>
    <property type="match status" value="1"/>
</dbReference>
<dbReference type="EC" id="1.1.1.1" evidence="3"/>
<dbReference type="InterPro" id="IPR020843">
    <property type="entry name" value="ER"/>
</dbReference>
<dbReference type="PANTHER" id="PTHR42940">
    <property type="entry name" value="ALCOHOL DEHYDROGENASE 1-RELATED"/>
    <property type="match status" value="1"/>
</dbReference>
<dbReference type="CDD" id="cd08298">
    <property type="entry name" value="CAD2"/>
    <property type="match status" value="1"/>
</dbReference>